<gene>
    <name evidence="1" type="ORF">CU098_007146</name>
</gene>
<name>A0A367JFA3_RHIST</name>
<keyword evidence="2" id="KW-1185">Reference proteome</keyword>
<dbReference type="EMBL" id="PJQM01003490">
    <property type="protein sequence ID" value="RCH88604.1"/>
    <property type="molecule type" value="Genomic_DNA"/>
</dbReference>
<dbReference type="Proteomes" id="UP000253551">
    <property type="component" value="Unassembled WGS sequence"/>
</dbReference>
<dbReference type="STRING" id="4846.A0A367JFA3"/>
<proteinExistence type="predicted"/>
<organism evidence="1 2">
    <name type="scientific">Rhizopus stolonifer</name>
    <name type="common">Rhizopus nigricans</name>
    <dbReference type="NCBI Taxonomy" id="4846"/>
    <lineage>
        <taxon>Eukaryota</taxon>
        <taxon>Fungi</taxon>
        <taxon>Fungi incertae sedis</taxon>
        <taxon>Mucoromycota</taxon>
        <taxon>Mucoromycotina</taxon>
        <taxon>Mucoromycetes</taxon>
        <taxon>Mucorales</taxon>
        <taxon>Mucorineae</taxon>
        <taxon>Rhizopodaceae</taxon>
        <taxon>Rhizopus</taxon>
    </lineage>
</organism>
<dbReference type="OrthoDB" id="2250876at2759"/>
<comment type="caution">
    <text evidence="1">The sequence shown here is derived from an EMBL/GenBank/DDBJ whole genome shotgun (WGS) entry which is preliminary data.</text>
</comment>
<reference evidence="1 2" key="1">
    <citation type="journal article" date="2018" name="G3 (Bethesda)">
        <title>Phylogenetic and Phylogenomic Definition of Rhizopus Species.</title>
        <authorList>
            <person name="Gryganskyi A.P."/>
            <person name="Golan J."/>
            <person name="Dolatabadi S."/>
            <person name="Mondo S."/>
            <person name="Robb S."/>
            <person name="Idnurm A."/>
            <person name="Muszewska A."/>
            <person name="Steczkiewicz K."/>
            <person name="Masonjones S."/>
            <person name="Liao H.L."/>
            <person name="Gajdeczka M.T."/>
            <person name="Anike F."/>
            <person name="Vuek A."/>
            <person name="Anishchenko I.M."/>
            <person name="Voigt K."/>
            <person name="de Hoog G.S."/>
            <person name="Smith M.E."/>
            <person name="Heitman J."/>
            <person name="Vilgalys R."/>
            <person name="Stajich J.E."/>
        </authorList>
    </citation>
    <scope>NUCLEOTIDE SEQUENCE [LARGE SCALE GENOMIC DNA]</scope>
    <source>
        <strain evidence="1 2">LSU 92-RS-03</strain>
    </source>
</reference>
<protein>
    <submittedName>
        <fullName evidence="1">Uncharacterized protein</fullName>
    </submittedName>
</protein>
<dbReference type="AlphaFoldDB" id="A0A367JFA3"/>
<evidence type="ECO:0000313" key="1">
    <source>
        <dbReference type="EMBL" id="RCH88604.1"/>
    </source>
</evidence>
<sequence length="477" mass="54012">MTKHDSTGGFQKHVHNGTCPVLNSISFYLTVKELQDVDVEKELDKDFQFEVAISIKQQTLQDFNWSAITKSKREYDHAVLHVCQATKRRMEEQIRLLTIMDYYSLQPIAMIHGETDKEDNESKLEVLATPPRKRSRDDSQVPTIMEATLYSALISGPFNKRLLSQSYQEIKEEMAGFLNEDWSLCPQMRYACSRLLVGSILLDTTSGRALLVNCVEIYGRRRTLDSHRENSKVKMGMPSTSLLPPSNSRYPAVWPVSIRDTDGNKLIIGTKTFDVLVTSSLRLDCSMDPEIGPNTSNFNLDTEAKSLGTKIYIKKTAWIAAKSSADQPVTNRLTRHDVFFFPIAASNEETDDLMTKPYTIFTLADFDNSHEDALYRIASQLFQLIATSIFNDRRLAKDSVLDLFARAKQGTDIHRHLESIVTLFDNEVREIDIIGNNALNNDLQLIASALSTPIRRANESVAMSVKAIFSPLTYMLF</sequence>
<accession>A0A367JFA3</accession>
<evidence type="ECO:0000313" key="2">
    <source>
        <dbReference type="Proteomes" id="UP000253551"/>
    </source>
</evidence>